<name>X1BXX1_9ZZZZ</name>
<evidence type="ECO:0000313" key="1">
    <source>
        <dbReference type="EMBL" id="GAG89033.1"/>
    </source>
</evidence>
<comment type="caution">
    <text evidence="1">The sequence shown here is derived from an EMBL/GenBank/DDBJ whole genome shotgun (WGS) entry which is preliminary data.</text>
</comment>
<sequence length="121" mass="13998">LVVFLIYTTVWLPYQANSLALKYYAYILNGKYEEAQSFLKQASEINSPYTFFEVRKRSSWEFLRVLEWIDEEISASVEAMTDKEKEDIKAITNINLVLVENLALLFVFSSSSFEKESSSGL</sequence>
<feature type="non-terminal residue" evidence="1">
    <location>
        <position position="1"/>
    </location>
</feature>
<protein>
    <submittedName>
        <fullName evidence="1">Uncharacterized protein</fullName>
    </submittedName>
</protein>
<organism evidence="1">
    <name type="scientific">marine sediment metagenome</name>
    <dbReference type="NCBI Taxonomy" id="412755"/>
    <lineage>
        <taxon>unclassified sequences</taxon>
        <taxon>metagenomes</taxon>
        <taxon>ecological metagenomes</taxon>
    </lineage>
</organism>
<proteinExistence type="predicted"/>
<dbReference type="EMBL" id="BART01010474">
    <property type="protein sequence ID" value="GAG89033.1"/>
    <property type="molecule type" value="Genomic_DNA"/>
</dbReference>
<accession>X1BXX1</accession>
<gene>
    <name evidence="1" type="ORF">S01H4_22753</name>
</gene>
<dbReference type="AlphaFoldDB" id="X1BXX1"/>
<reference evidence="1" key="1">
    <citation type="journal article" date="2014" name="Front. Microbiol.">
        <title>High frequency of phylogenetically diverse reductive dehalogenase-homologous genes in deep subseafloor sedimentary metagenomes.</title>
        <authorList>
            <person name="Kawai M."/>
            <person name="Futagami T."/>
            <person name="Toyoda A."/>
            <person name="Takaki Y."/>
            <person name="Nishi S."/>
            <person name="Hori S."/>
            <person name="Arai W."/>
            <person name="Tsubouchi T."/>
            <person name="Morono Y."/>
            <person name="Uchiyama I."/>
            <person name="Ito T."/>
            <person name="Fujiyama A."/>
            <person name="Inagaki F."/>
            <person name="Takami H."/>
        </authorList>
    </citation>
    <scope>NUCLEOTIDE SEQUENCE</scope>
    <source>
        <strain evidence="1">Expedition CK06-06</strain>
    </source>
</reference>